<reference evidence="1" key="2">
    <citation type="journal article" date="2015" name="Data Brief">
        <title>Shoot transcriptome of the giant reed, Arundo donax.</title>
        <authorList>
            <person name="Barrero R.A."/>
            <person name="Guerrero F.D."/>
            <person name="Moolhuijzen P."/>
            <person name="Goolsby J.A."/>
            <person name="Tidwell J."/>
            <person name="Bellgard S.E."/>
            <person name="Bellgard M.I."/>
        </authorList>
    </citation>
    <scope>NUCLEOTIDE SEQUENCE</scope>
    <source>
        <tissue evidence="1">Shoot tissue taken approximately 20 cm above the soil surface</tissue>
    </source>
</reference>
<name>A0A0A9H233_ARUDO</name>
<dbReference type="AlphaFoldDB" id="A0A0A9H233"/>
<dbReference type="EMBL" id="GBRH01170973">
    <property type="protein sequence ID" value="JAE26923.1"/>
    <property type="molecule type" value="Transcribed_RNA"/>
</dbReference>
<reference evidence="1" key="1">
    <citation type="submission" date="2014-09" db="EMBL/GenBank/DDBJ databases">
        <authorList>
            <person name="Magalhaes I.L.F."/>
            <person name="Oliveira U."/>
            <person name="Santos F.R."/>
            <person name="Vidigal T.H.D.A."/>
            <person name="Brescovit A.D."/>
            <person name="Santos A.J."/>
        </authorList>
    </citation>
    <scope>NUCLEOTIDE SEQUENCE</scope>
    <source>
        <tissue evidence="1">Shoot tissue taken approximately 20 cm above the soil surface</tissue>
    </source>
</reference>
<organism evidence="1">
    <name type="scientific">Arundo donax</name>
    <name type="common">Giant reed</name>
    <name type="synonym">Donax arundinaceus</name>
    <dbReference type="NCBI Taxonomy" id="35708"/>
    <lineage>
        <taxon>Eukaryota</taxon>
        <taxon>Viridiplantae</taxon>
        <taxon>Streptophyta</taxon>
        <taxon>Embryophyta</taxon>
        <taxon>Tracheophyta</taxon>
        <taxon>Spermatophyta</taxon>
        <taxon>Magnoliopsida</taxon>
        <taxon>Liliopsida</taxon>
        <taxon>Poales</taxon>
        <taxon>Poaceae</taxon>
        <taxon>PACMAD clade</taxon>
        <taxon>Arundinoideae</taxon>
        <taxon>Arundineae</taxon>
        <taxon>Arundo</taxon>
    </lineage>
</organism>
<proteinExistence type="predicted"/>
<protein>
    <submittedName>
        <fullName evidence="1">Uncharacterized protein</fullName>
    </submittedName>
</protein>
<sequence>MQVKECDRGDKSLPSVSAFTRIIALPVNSLNTIS</sequence>
<accession>A0A0A9H233</accession>
<evidence type="ECO:0000313" key="1">
    <source>
        <dbReference type="EMBL" id="JAE26923.1"/>
    </source>
</evidence>